<proteinExistence type="predicted"/>
<feature type="region of interest" description="Disordered" evidence="1">
    <location>
        <begin position="36"/>
        <end position="55"/>
    </location>
</feature>
<dbReference type="RefSeq" id="WP_237827031.1">
    <property type="nucleotide sequence ID" value="NZ_JAKLTQ010000030.1"/>
</dbReference>
<reference evidence="2" key="1">
    <citation type="submission" date="2022-01" db="EMBL/GenBank/DDBJ databases">
        <authorList>
            <person name="Jo J.-H."/>
            <person name="Im W.-T."/>
        </authorList>
    </citation>
    <scope>NUCLEOTIDE SEQUENCE</scope>
    <source>
        <strain evidence="2">I2-34</strain>
    </source>
</reference>
<comment type="caution">
    <text evidence="2">The sequence shown here is derived from an EMBL/GenBank/DDBJ whole genome shotgun (WGS) entry which is preliminary data.</text>
</comment>
<accession>A0ABS9LDG7</accession>
<evidence type="ECO:0000313" key="2">
    <source>
        <dbReference type="EMBL" id="MCG2624724.1"/>
    </source>
</evidence>
<organism evidence="2 3">
    <name type="scientific">Arthrobacter hankyongi</name>
    <dbReference type="NCBI Taxonomy" id="2904801"/>
    <lineage>
        <taxon>Bacteria</taxon>
        <taxon>Bacillati</taxon>
        <taxon>Actinomycetota</taxon>
        <taxon>Actinomycetes</taxon>
        <taxon>Micrococcales</taxon>
        <taxon>Micrococcaceae</taxon>
        <taxon>Arthrobacter</taxon>
    </lineage>
</organism>
<keyword evidence="3" id="KW-1185">Reference proteome</keyword>
<gene>
    <name evidence="2" type="ORF">LVY72_22815</name>
</gene>
<dbReference type="EMBL" id="JAKLTQ010000030">
    <property type="protein sequence ID" value="MCG2624724.1"/>
    <property type="molecule type" value="Genomic_DNA"/>
</dbReference>
<dbReference type="Proteomes" id="UP001165368">
    <property type="component" value="Unassembled WGS sequence"/>
</dbReference>
<sequence>MHTTAALWPNVNPLFDIFAGPREDFSNKPGWVVNADDSWSGIESRPRSGSRMENS</sequence>
<evidence type="ECO:0000313" key="3">
    <source>
        <dbReference type="Proteomes" id="UP001165368"/>
    </source>
</evidence>
<name>A0ABS9LDG7_9MICC</name>
<evidence type="ECO:0000256" key="1">
    <source>
        <dbReference type="SAM" id="MobiDB-lite"/>
    </source>
</evidence>
<protein>
    <submittedName>
        <fullName evidence="2">Uncharacterized protein</fullName>
    </submittedName>
</protein>